<sequence>MEELAKQCCQLLKNKKLTIAFAESVTSGALCAGFATVEGSGAVFKGGLVCYDGELKKQYLGVSDTMIEHYTPESAEVTRQMAIGLKDFISADIVVAITGLCSPGGSEAPYKPVGTIFTHILHQDKSLAYRDVFSGDAAAVISFAVTQTYQNIIKLLKSY</sequence>
<name>A0A5C0VKI1_9SPHI</name>
<gene>
    <name evidence="2" type="ORF">FYC62_08320</name>
</gene>
<dbReference type="KEGG" id="pej:FYC62_08320"/>
<proteinExistence type="predicted"/>
<dbReference type="NCBIfam" id="TIGR00199">
    <property type="entry name" value="PncC_domain"/>
    <property type="match status" value="1"/>
</dbReference>
<dbReference type="InterPro" id="IPR036653">
    <property type="entry name" value="CinA-like_C"/>
</dbReference>
<protein>
    <submittedName>
        <fullName evidence="2">CinA family protein</fullName>
    </submittedName>
</protein>
<reference evidence="2 3" key="1">
    <citation type="submission" date="2019-08" db="EMBL/GenBank/DDBJ databases">
        <title>Pedobacter sp. nov., isolated from Han river, South Korea.</title>
        <authorList>
            <person name="Lee D.-H."/>
            <person name="Kim Y.-S."/>
            <person name="Hwang E.-M."/>
            <person name="Le Tran T.C."/>
            <person name="Cha C.-J."/>
        </authorList>
    </citation>
    <scope>NUCLEOTIDE SEQUENCE [LARGE SCALE GENOMIC DNA]</scope>
    <source>
        <strain evidence="2 3">CJ43</strain>
    </source>
</reference>
<dbReference type="Gene3D" id="3.90.950.20">
    <property type="entry name" value="CinA-like"/>
    <property type="match status" value="1"/>
</dbReference>
<dbReference type="SUPFAM" id="SSF142433">
    <property type="entry name" value="CinA-like"/>
    <property type="match status" value="1"/>
</dbReference>
<organism evidence="2 3">
    <name type="scientific">Pedobacter aquae</name>
    <dbReference type="NCBI Taxonomy" id="2605747"/>
    <lineage>
        <taxon>Bacteria</taxon>
        <taxon>Pseudomonadati</taxon>
        <taxon>Bacteroidota</taxon>
        <taxon>Sphingobacteriia</taxon>
        <taxon>Sphingobacteriales</taxon>
        <taxon>Sphingobacteriaceae</taxon>
        <taxon>Pedobacter</taxon>
    </lineage>
</organism>
<dbReference type="InterPro" id="IPR008136">
    <property type="entry name" value="CinA_C"/>
</dbReference>
<dbReference type="EMBL" id="CP043329">
    <property type="protein sequence ID" value="QEK53278.1"/>
    <property type="molecule type" value="Genomic_DNA"/>
</dbReference>
<accession>A0A5C0VKI1</accession>
<keyword evidence="3" id="KW-1185">Reference proteome</keyword>
<dbReference type="AlphaFoldDB" id="A0A5C0VKI1"/>
<evidence type="ECO:0000259" key="1">
    <source>
        <dbReference type="Pfam" id="PF02464"/>
    </source>
</evidence>
<feature type="domain" description="CinA C-terminal" evidence="1">
    <location>
        <begin position="2"/>
        <end position="155"/>
    </location>
</feature>
<evidence type="ECO:0000313" key="3">
    <source>
        <dbReference type="Proteomes" id="UP000323653"/>
    </source>
</evidence>
<dbReference type="Proteomes" id="UP000323653">
    <property type="component" value="Chromosome"/>
</dbReference>
<dbReference type="Pfam" id="PF02464">
    <property type="entry name" value="CinA"/>
    <property type="match status" value="1"/>
</dbReference>
<evidence type="ECO:0000313" key="2">
    <source>
        <dbReference type="EMBL" id="QEK53278.1"/>
    </source>
</evidence>